<evidence type="ECO:0000313" key="1">
    <source>
        <dbReference type="EMBL" id="PPK75922.1"/>
    </source>
</evidence>
<name>A0A2S6HEN6_9GAMM</name>
<reference evidence="1 2" key="1">
    <citation type="submission" date="2018-02" db="EMBL/GenBank/DDBJ databases">
        <title>Subsurface microbial communities from deep shales in Ohio and West Virginia, USA.</title>
        <authorList>
            <person name="Wrighton K."/>
        </authorList>
    </citation>
    <scope>NUCLEOTIDE SEQUENCE [LARGE SCALE GENOMIC DNA]</scope>
    <source>
        <strain evidence="1 2">OWC-DMM</strain>
    </source>
</reference>
<sequence>MKEISAVESYKGSLADKGYEVQKDQVTRIQNRLKSFKTVRCIDLEGRPIDPEKRGPDGGLDLIIRIEAETPAAEKRVEKEVLKILLENDY</sequence>
<dbReference type="RefSeq" id="WP_104428449.1">
    <property type="nucleotide sequence ID" value="NZ_PTIZ01000004.1"/>
</dbReference>
<gene>
    <name evidence="1" type="ORF">B0F87_1049</name>
</gene>
<dbReference type="Proteomes" id="UP000240010">
    <property type="component" value="Unassembled WGS sequence"/>
</dbReference>
<proteinExistence type="predicted"/>
<dbReference type="AlphaFoldDB" id="A0A2S6HEN6"/>
<protein>
    <submittedName>
        <fullName evidence="1">Uncharacterized protein</fullName>
    </submittedName>
</protein>
<accession>A0A2S6HEN6</accession>
<comment type="caution">
    <text evidence="1">The sequence shown here is derived from an EMBL/GenBank/DDBJ whole genome shotgun (WGS) entry which is preliminary data.</text>
</comment>
<organism evidence="1 2">
    <name type="scientific">Methylobacter tundripaludum</name>
    <dbReference type="NCBI Taxonomy" id="173365"/>
    <lineage>
        <taxon>Bacteria</taxon>
        <taxon>Pseudomonadati</taxon>
        <taxon>Pseudomonadota</taxon>
        <taxon>Gammaproteobacteria</taxon>
        <taxon>Methylococcales</taxon>
        <taxon>Methylococcaceae</taxon>
        <taxon>Methylobacter</taxon>
    </lineage>
</organism>
<dbReference type="EMBL" id="PTIZ01000004">
    <property type="protein sequence ID" value="PPK75922.1"/>
    <property type="molecule type" value="Genomic_DNA"/>
</dbReference>
<evidence type="ECO:0000313" key="2">
    <source>
        <dbReference type="Proteomes" id="UP000240010"/>
    </source>
</evidence>